<feature type="region of interest" description="Disordered" evidence="1">
    <location>
        <begin position="101"/>
        <end position="121"/>
    </location>
</feature>
<protein>
    <submittedName>
        <fullName evidence="2">Uncharacterized protein</fullName>
    </submittedName>
</protein>
<evidence type="ECO:0000256" key="1">
    <source>
        <dbReference type="SAM" id="MobiDB-lite"/>
    </source>
</evidence>
<accession>A0A4Y7PRY5</accession>
<evidence type="ECO:0000313" key="2">
    <source>
        <dbReference type="EMBL" id="TDL17796.1"/>
    </source>
</evidence>
<keyword evidence="3" id="KW-1185">Reference proteome</keyword>
<dbReference type="Proteomes" id="UP000294933">
    <property type="component" value="Unassembled WGS sequence"/>
</dbReference>
<name>A0A4Y7PRY5_9AGAM</name>
<organism evidence="2 3">
    <name type="scientific">Rickenella mellea</name>
    <dbReference type="NCBI Taxonomy" id="50990"/>
    <lineage>
        <taxon>Eukaryota</taxon>
        <taxon>Fungi</taxon>
        <taxon>Dikarya</taxon>
        <taxon>Basidiomycota</taxon>
        <taxon>Agaricomycotina</taxon>
        <taxon>Agaricomycetes</taxon>
        <taxon>Hymenochaetales</taxon>
        <taxon>Rickenellaceae</taxon>
        <taxon>Rickenella</taxon>
    </lineage>
</organism>
<gene>
    <name evidence="2" type="ORF">BD410DRAFT_807045</name>
</gene>
<reference evidence="2 3" key="1">
    <citation type="submission" date="2018-06" db="EMBL/GenBank/DDBJ databases">
        <title>A transcriptomic atlas of mushroom development highlights an independent origin of complex multicellularity.</title>
        <authorList>
            <consortium name="DOE Joint Genome Institute"/>
            <person name="Krizsan K."/>
            <person name="Almasi E."/>
            <person name="Merenyi Z."/>
            <person name="Sahu N."/>
            <person name="Viragh M."/>
            <person name="Koszo T."/>
            <person name="Mondo S."/>
            <person name="Kiss B."/>
            <person name="Balint B."/>
            <person name="Kues U."/>
            <person name="Barry K."/>
            <person name="Hegedus J.C."/>
            <person name="Henrissat B."/>
            <person name="Johnson J."/>
            <person name="Lipzen A."/>
            <person name="Ohm R."/>
            <person name="Nagy I."/>
            <person name="Pangilinan J."/>
            <person name="Yan J."/>
            <person name="Xiong Y."/>
            <person name="Grigoriev I.V."/>
            <person name="Hibbett D.S."/>
            <person name="Nagy L.G."/>
        </authorList>
    </citation>
    <scope>NUCLEOTIDE SEQUENCE [LARGE SCALE GENOMIC DNA]</scope>
    <source>
        <strain evidence="2 3">SZMC22713</strain>
    </source>
</reference>
<dbReference type="AlphaFoldDB" id="A0A4Y7PRY5"/>
<sequence length="435" mass="49187">MSDEEVERILVQSTQRCSPLSEKLRVSPPTWRHSVQLETVASQMTHEIGKAKKYMASRMRPGNNTNKYKIISERRIMLWVGNSAASFVCNVRRGIVPSSRKYNVDSLDDKGKGSDSLNDGSCTGRQTVLLLSAGKPAKLDDQRRNESSTATARVFESSFGPRTVPYFAEFQIASTPTGGRYRIENGDIPVINRRTEQREHRSKSPPYKNVDEYMGSRSSTKTKKENVENTSRDIEHQQVTIVPNGAPELLTRLKQTRDPHPENNHASSWEVAKFSRMLRTVQIAADRGDDRDYREWREQTMNRAESQRMIERDRYTVYSTESTLTSPEVGCIGEFSGLRKVESVDGRGSKEQVVQGQNVGGWSGIGTTIWRSTSGCRTEAQHKKIISYGVNNAKLPCFHKRSDSPLTSIAWWLESRKLSERDGINITDAFTADKK</sequence>
<feature type="compositionally biased region" description="Basic and acidic residues" evidence="1">
    <location>
        <begin position="222"/>
        <end position="232"/>
    </location>
</feature>
<evidence type="ECO:0000313" key="3">
    <source>
        <dbReference type="Proteomes" id="UP000294933"/>
    </source>
</evidence>
<dbReference type="EMBL" id="ML170216">
    <property type="protein sequence ID" value="TDL17796.1"/>
    <property type="molecule type" value="Genomic_DNA"/>
</dbReference>
<proteinExistence type="predicted"/>
<dbReference type="VEuPathDB" id="FungiDB:BD410DRAFT_807045"/>
<feature type="region of interest" description="Disordered" evidence="1">
    <location>
        <begin position="195"/>
        <end position="232"/>
    </location>
</feature>